<organism evidence="9 10">
    <name type="scientific">Pseudoneurospora amorphoporcata</name>
    <dbReference type="NCBI Taxonomy" id="241081"/>
    <lineage>
        <taxon>Eukaryota</taxon>
        <taxon>Fungi</taxon>
        <taxon>Dikarya</taxon>
        <taxon>Ascomycota</taxon>
        <taxon>Pezizomycotina</taxon>
        <taxon>Sordariomycetes</taxon>
        <taxon>Sordariomycetidae</taxon>
        <taxon>Sordariales</taxon>
        <taxon>Sordariaceae</taxon>
        <taxon>Pseudoneurospora</taxon>
    </lineage>
</organism>
<keyword evidence="2 6" id="KW-0812">Transmembrane</keyword>
<evidence type="ECO:0000256" key="7">
    <source>
        <dbReference type="SAM" id="SignalP"/>
    </source>
</evidence>
<dbReference type="AlphaFoldDB" id="A0AAN6SI19"/>
<keyword evidence="10" id="KW-1185">Reference proteome</keyword>
<feature type="region of interest" description="Disordered" evidence="5">
    <location>
        <begin position="433"/>
        <end position="474"/>
    </location>
</feature>
<keyword evidence="3 6" id="KW-1133">Transmembrane helix</keyword>
<feature type="domain" description="Peptidase A1" evidence="8">
    <location>
        <begin position="57"/>
        <end position="414"/>
    </location>
</feature>
<dbReference type="InterPro" id="IPR033121">
    <property type="entry name" value="PEPTIDASE_A1"/>
</dbReference>
<evidence type="ECO:0000259" key="8">
    <source>
        <dbReference type="PROSITE" id="PS51767"/>
    </source>
</evidence>
<name>A0AAN6SI19_9PEZI</name>
<proteinExistence type="predicted"/>
<dbReference type="EMBL" id="MU859090">
    <property type="protein sequence ID" value="KAK3954395.1"/>
    <property type="molecule type" value="Genomic_DNA"/>
</dbReference>
<comment type="subcellular location">
    <subcellularLocation>
        <location evidence="1">Membrane</location>
        <topology evidence="1">Single-pass membrane protein</topology>
    </subcellularLocation>
</comment>
<dbReference type="Gene3D" id="1.20.5.510">
    <property type="entry name" value="Single helix bin"/>
    <property type="match status" value="1"/>
</dbReference>
<reference evidence="9" key="2">
    <citation type="submission" date="2023-06" db="EMBL/GenBank/DDBJ databases">
        <authorList>
            <consortium name="Lawrence Berkeley National Laboratory"/>
            <person name="Mondo S.J."/>
            <person name="Hensen N."/>
            <person name="Bonometti L."/>
            <person name="Westerberg I."/>
            <person name="Brannstrom I.O."/>
            <person name="Guillou S."/>
            <person name="Cros-Aarteil S."/>
            <person name="Calhoun S."/>
            <person name="Haridas S."/>
            <person name="Kuo A."/>
            <person name="Pangilinan J."/>
            <person name="Riley R."/>
            <person name="Labutti K."/>
            <person name="Andreopoulos B."/>
            <person name="Lipzen A."/>
            <person name="Chen C."/>
            <person name="Yanf M."/>
            <person name="Daum C."/>
            <person name="Ng V."/>
            <person name="Clum A."/>
            <person name="Steindorff A."/>
            <person name="Ohm R."/>
            <person name="Martin F."/>
            <person name="Silar P."/>
            <person name="Natvig D."/>
            <person name="Lalanne C."/>
            <person name="Gautier V."/>
            <person name="Ament-Velasquez S.L."/>
            <person name="Kruys A."/>
            <person name="Hutchinson M.I."/>
            <person name="Powell A.J."/>
            <person name="Barry K."/>
            <person name="Miller A.N."/>
            <person name="Grigoriev I.V."/>
            <person name="Debuchy R."/>
            <person name="Gladieux P."/>
            <person name="Thoren M.H."/>
            <person name="Johannesson H."/>
        </authorList>
    </citation>
    <scope>NUCLEOTIDE SEQUENCE</scope>
    <source>
        <strain evidence="9">CBS 626.80</strain>
    </source>
</reference>
<dbReference type="Gene3D" id="2.40.70.10">
    <property type="entry name" value="Acid Proteases"/>
    <property type="match status" value="1"/>
</dbReference>
<evidence type="ECO:0000313" key="9">
    <source>
        <dbReference type="EMBL" id="KAK3954395.1"/>
    </source>
</evidence>
<dbReference type="PANTHER" id="PTHR15549:SF26">
    <property type="entry name" value="AXIAL BUDDING PATTERN PROTEIN 2-RELATED"/>
    <property type="match status" value="1"/>
</dbReference>
<evidence type="ECO:0000256" key="1">
    <source>
        <dbReference type="ARBA" id="ARBA00004167"/>
    </source>
</evidence>
<evidence type="ECO:0000256" key="3">
    <source>
        <dbReference type="ARBA" id="ARBA00022989"/>
    </source>
</evidence>
<dbReference type="PANTHER" id="PTHR15549">
    <property type="entry name" value="PAIRED IMMUNOGLOBULIN-LIKE TYPE 2 RECEPTOR"/>
    <property type="match status" value="1"/>
</dbReference>
<evidence type="ECO:0000256" key="6">
    <source>
        <dbReference type="SAM" id="Phobius"/>
    </source>
</evidence>
<feature type="chain" id="PRO_5042855457" evidence="7">
    <location>
        <begin position="32"/>
        <end position="623"/>
    </location>
</feature>
<feature type="compositionally biased region" description="Polar residues" evidence="5">
    <location>
        <begin position="508"/>
        <end position="520"/>
    </location>
</feature>
<reference evidence="9" key="1">
    <citation type="journal article" date="2023" name="Mol. Phylogenet. Evol.">
        <title>Genome-scale phylogeny and comparative genomics of the fungal order Sordariales.</title>
        <authorList>
            <person name="Hensen N."/>
            <person name="Bonometti L."/>
            <person name="Westerberg I."/>
            <person name="Brannstrom I.O."/>
            <person name="Guillou S."/>
            <person name="Cros-Aarteil S."/>
            <person name="Calhoun S."/>
            <person name="Haridas S."/>
            <person name="Kuo A."/>
            <person name="Mondo S."/>
            <person name="Pangilinan J."/>
            <person name="Riley R."/>
            <person name="LaButti K."/>
            <person name="Andreopoulos B."/>
            <person name="Lipzen A."/>
            <person name="Chen C."/>
            <person name="Yan M."/>
            <person name="Daum C."/>
            <person name="Ng V."/>
            <person name="Clum A."/>
            <person name="Steindorff A."/>
            <person name="Ohm R.A."/>
            <person name="Martin F."/>
            <person name="Silar P."/>
            <person name="Natvig D.O."/>
            <person name="Lalanne C."/>
            <person name="Gautier V."/>
            <person name="Ament-Velasquez S.L."/>
            <person name="Kruys A."/>
            <person name="Hutchinson M.I."/>
            <person name="Powell A.J."/>
            <person name="Barry K."/>
            <person name="Miller A.N."/>
            <person name="Grigoriev I.V."/>
            <person name="Debuchy R."/>
            <person name="Gladieux P."/>
            <person name="Hiltunen Thoren M."/>
            <person name="Johannesson H."/>
        </authorList>
    </citation>
    <scope>NUCLEOTIDE SEQUENCE</scope>
    <source>
        <strain evidence="9">CBS 626.80</strain>
    </source>
</reference>
<keyword evidence="7" id="KW-0732">Signal</keyword>
<feature type="compositionally biased region" description="Gly residues" evidence="5">
    <location>
        <begin position="448"/>
        <end position="457"/>
    </location>
</feature>
<feature type="transmembrane region" description="Helical" evidence="6">
    <location>
        <begin position="479"/>
        <end position="501"/>
    </location>
</feature>
<dbReference type="GO" id="GO:0071944">
    <property type="term" value="C:cell periphery"/>
    <property type="evidence" value="ECO:0007669"/>
    <property type="project" value="UniProtKB-ARBA"/>
</dbReference>
<feature type="signal peptide" evidence="7">
    <location>
        <begin position="1"/>
        <end position="31"/>
    </location>
</feature>
<gene>
    <name evidence="9" type="ORF">QBC32DRAFT_396296</name>
</gene>
<accession>A0AAN6SI19</accession>
<dbReference type="SUPFAM" id="SSF50630">
    <property type="entry name" value="Acid proteases"/>
    <property type="match status" value="1"/>
</dbReference>
<evidence type="ECO:0000256" key="5">
    <source>
        <dbReference type="SAM" id="MobiDB-lite"/>
    </source>
</evidence>
<evidence type="ECO:0000256" key="4">
    <source>
        <dbReference type="ARBA" id="ARBA00023136"/>
    </source>
</evidence>
<evidence type="ECO:0000313" key="10">
    <source>
        <dbReference type="Proteomes" id="UP001303222"/>
    </source>
</evidence>
<dbReference type="InterPro" id="IPR021109">
    <property type="entry name" value="Peptidase_aspartic_dom_sf"/>
</dbReference>
<dbReference type="InterPro" id="IPR051694">
    <property type="entry name" value="Immunoregulatory_rcpt-like"/>
</dbReference>
<comment type="caution">
    <text evidence="9">The sequence shown here is derived from an EMBL/GenBank/DDBJ whole genome shotgun (WGS) entry which is preliminary data.</text>
</comment>
<protein>
    <submittedName>
        <fullName evidence="9">Aspartic peptidase domain-containing protein</fullName>
    </submittedName>
</protein>
<dbReference type="GO" id="GO:0016020">
    <property type="term" value="C:membrane"/>
    <property type="evidence" value="ECO:0007669"/>
    <property type="project" value="UniProtKB-SubCell"/>
</dbReference>
<feature type="region of interest" description="Disordered" evidence="5">
    <location>
        <begin position="507"/>
        <end position="531"/>
    </location>
</feature>
<sequence length="623" mass="65982">MSPRPHVVVDRAMPFMTSSLVLALGAASVLAADCPSPLSFPITTKQIDPNVPDSFMRGIAVTIGTPEQTILVNAWPDLNNTYIYDQQMLCDPSIIFNDEICFVRRGGIYHYEDSKSFSKYNDLASAGGATNEITTTGTELGVKKLLSSSLAGVEKLSVGGSNTSSVTMPIGIPRLRWDGGYTILHALGLGANSTYLNALSQSNKIPSRVWSYFWGRQWGSGSPLDGSIVFGGYDQEKTIGNNYTQPLDYSESTGCWTGMKVTVSDLVLNYRNGDDESIMPRNSALPVCIVPQRHLLLEAPGYVVDNFEQATGMVAAGSSFGFYWGAQVYNNTATPYYDGDLTIALSNGLSVRIPNSQLIVPPEEIARNGSFVTEPTQMALPINRLGTQPATLGRFFFTSAYLMVDHEADTFTLWQANPTAKSNLVAISHAKDSCASEPTDGDAANGTSGAGGSGSGSGDTNAPGSEAGEPTAKTPTGAIAGGVVGGVSALALIGAVAFFLVRRRKRAANNTQSGQGSTGDMSDRDASGFPLAQGVGELESHSQPQPAVGELPSSGSYKYAAAVGVQQYDPHVTQQPIHYGEYYNNKPAEVQGQGQGQGWVYELDNNTRPVAPVELSGGTPRSS</sequence>
<keyword evidence="4 6" id="KW-0472">Membrane</keyword>
<evidence type="ECO:0000256" key="2">
    <source>
        <dbReference type="ARBA" id="ARBA00022692"/>
    </source>
</evidence>
<dbReference type="Proteomes" id="UP001303222">
    <property type="component" value="Unassembled WGS sequence"/>
</dbReference>
<dbReference type="PROSITE" id="PS51767">
    <property type="entry name" value="PEPTIDASE_A1"/>
    <property type="match status" value="1"/>
</dbReference>